<accession>A0A6M5YV30</accession>
<evidence type="ECO:0000313" key="1">
    <source>
        <dbReference type="EMBL" id="QJW97314.1"/>
    </source>
</evidence>
<dbReference type="KEGG" id="ftj:FTUN_4884"/>
<dbReference type="AlphaFoldDB" id="A0A6M5YV30"/>
<reference evidence="2" key="1">
    <citation type="submission" date="2020-05" db="EMBL/GenBank/DDBJ databases">
        <title>Frigoriglobus tundricola gen. nov., sp. nov., a psychrotolerant cellulolytic planctomycete of the family Gemmataceae with two divergent copies of 16S rRNA gene.</title>
        <authorList>
            <person name="Kulichevskaya I.S."/>
            <person name="Ivanova A.A."/>
            <person name="Naumoff D.G."/>
            <person name="Beletsky A.V."/>
            <person name="Rijpstra W.I.C."/>
            <person name="Sinninghe Damste J.S."/>
            <person name="Mardanov A.V."/>
            <person name="Ravin N.V."/>
            <person name="Dedysh S.N."/>
        </authorList>
    </citation>
    <scope>NUCLEOTIDE SEQUENCE [LARGE SCALE GENOMIC DNA]</scope>
    <source>
        <strain evidence="2">PL17</strain>
    </source>
</reference>
<evidence type="ECO:0000313" key="2">
    <source>
        <dbReference type="Proteomes" id="UP000503447"/>
    </source>
</evidence>
<protein>
    <submittedName>
        <fullName evidence="1">Uncharacterized protein</fullName>
    </submittedName>
</protein>
<organism evidence="1 2">
    <name type="scientific">Frigoriglobus tundricola</name>
    <dbReference type="NCBI Taxonomy" id="2774151"/>
    <lineage>
        <taxon>Bacteria</taxon>
        <taxon>Pseudomonadati</taxon>
        <taxon>Planctomycetota</taxon>
        <taxon>Planctomycetia</taxon>
        <taxon>Gemmatales</taxon>
        <taxon>Gemmataceae</taxon>
        <taxon>Frigoriglobus</taxon>
    </lineage>
</organism>
<keyword evidence="2" id="KW-1185">Reference proteome</keyword>
<dbReference type="EMBL" id="CP053452">
    <property type="protein sequence ID" value="QJW97314.1"/>
    <property type="molecule type" value="Genomic_DNA"/>
</dbReference>
<dbReference type="Proteomes" id="UP000503447">
    <property type="component" value="Chromosome"/>
</dbReference>
<name>A0A6M5YV30_9BACT</name>
<sequence length="39" mass="3919">MAVGGAVFAGVVGRPIGTEPESGVTFCVESQKVGPSLRE</sequence>
<proteinExistence type="predicted"/>
<gene>
    <name evidence="1" type="ORF">FTUN_4884</name>
</gene>